<dbReference type="Pfam" id="PF12634">
    <property type="entry name" value="Inp1"/>
    <property type="match status" value="1"/>
</dbReference>
<sequence>MKKKSIHSVLKGKLKFNNSNNINNINNINDVTDTSNITTTLTNKSHRNSVENKLINRSSSQRISLFKYPHVEVEANSSESRIPPRFSNKQNKSKLLARGSIEIYEIRTISSRSFFLSVGRHGEWIHPMLPKLRIRRIIDPNEFYLFISFSNPDRVWKIKFIEYDEIKINNEIIKDLETVITGICQYSCVKSLDLSSVEIYETNNQVIKGQSAQHNSEETDEKEDEENLDELNYLLETETDNNISNGNINKIEEEEKIWCSDETINIEINTSINDAFRRAMNNVIPPWDHNPDTSYNELISAATTTSSTNNDCLHIPKRKNNSTSRRRISLYIPSSSNNNSINDKNFDNYSSITFLDQKNLSRRSISILSDYETLISLHDLKL</sequence>
<dbReference type="GO" id="GO:0045033">
    <property type="term" value="P:peroxisome inheritance"/>
    <property type="evidence" value="ECO:0007669"/>
    <property type="project" value="InterPro"/>
</dbReference>
<evidence type="ECO:0000256" key="4">
    <source>
        <dbReference type="ARBA" id="ARBA00021397"/>
    </source>
</evidence>
<reference evidence="8" key="1">
    <citation type="submission" date="2023-07" db="EMBL/GenBank/DDBJ databases">
        <title>A draft genome of Kazachstania heterogenica Y-27499.</title>
        <authorList>
            <person name="Donic C."/>
            <person name="Kralova J.S."/>
            <person name="Fidel L."/>
            <person name="Ben-Dor S."/>
            <person name="Jung S."/>
        </authorList>
    </citation>
    <scope>NUCLEOTIDE SEQUENCE [LARGE SCALE GENOMIC DNA]</scope>
    <source>
        <strain evidence="8">Y27499</strain>
    </source>
</reference>
<evidence type="ECO:0000256" key="1">
    <source>
        <dbReference type="ARBA" id="ARBA00003594"/>
    </source>
</evidence>
<proteinExistence type="inferred from homology"/>
<comment type="function">
    <text evidence="1">Required for peroxisome inheritance.</text>
</comment>
<keyword evidence="6" id="KW-0576">Peroxisome</keyword>
<evidence type="ECO:0000256" key="3">
    <source>
        <dbReference type="ARBA" id="ARBA00010707"/>
    </source>
</evidence>
<comment type="similarity">
    <text evidence="3">Belongs to the INP1 family.</text>
</comment>
<dbReference type="Proteomes" id="UP001306508">
    <property type="component" value="Unassembled WGS sequence"/>
</dbReference>
<evidence type="ECO:0000256" key="6">
    <source>
        <dbReference type="ARBA" id="ARBA00023140"/>
    </source>
</evidence>
<name>A0AAN7WNY6_9SACH</name>
<organism evidence="7 8">
    <name type="scientific">Arxiozyma heterogenica</name>
    <dbReference type="NCBI Taxonomy" id="278026"/>
    <lineage>
        <taxon>Eukaryota</taxon>
        <taxon>Fungi</taxon>
        <taxon>Dikarya</taxon>
        <taxon>Ascomycota</taxon>
        <taxon>Saccharomycotina</taxon>
        <taxon>Saccharomycetes</taxon>
        <taxon>Saccharomycetales</taxon>
        <taxon>Saccharomycetaceae</taxon>
        <taxon>Arxiozyma</taxon>
    </lineage>
</organism>
<dbReference type="GO" id="GO:0005780">
    <property type="term" value="C:extrinsic component of intraperoxisomal membrane"/>
    <property type="evidence" value="ECO:0007669"/>
    <property type="project" value="InterPro"/>
</dbReference>
<evidence type="ECO:0000313" key="8">
    <source>
        <dbReference type="Proteomes" id="UP001306508"/>
    </source>
</evidence>
<comment type="subcellular location">
    <subcellularLocation>
        <location evidence="2">Peroxisome membrane</location>
        <topology evidence="2">Peripheral membrane protein</topology>
    </subcellularLocation>
</comment>
<dbReference type="PRINTS" id="PR02103">
    <property type="entry name" value="INPROXISOME1"/>
</dbReference>
<dbReference type="AlphaFoldDB" id="A0AAN7WNY6"/>
<keyword evidence="8" id="KW-1185">Reference proteome</keyword>
<protein>
    <recommendedName>
        <fullName evidence="4">Inheritance of peroxisomes protein 1</fullName>
    </recommendedName>
</protein>
<evidence type="ECO:0000256" key="2">
    <source>
        <dbReference type="ARBA" id="ARBA00004421"/>
    </source>
</evidence>
<evidence type="ECO:0000256" key="5">
    <source>
        <dbReference type="ARBA" id="ARBA00023136"/>
    </source>
</evidence>
<dbReference type="EMBL" id="JAWIZZ010000031">
    <property type="protein sequence ID" value="KAK5781735.1"/>
    <property type="molecule type" value="Genomic_DNA"/>
</dbReference>
<gene>
    <name evidence="7" type="ORF">RI543_000921</name>
</gene>
<evidence type="ECO:0000313" key="7">
    <source>
        <dbReference type="EMBL" id="KAK5781735.1"/>
    </source>
</evidence>
<accession>A0AAN7WNY6</accession>
<keyword evidence="5" id="KW-0472">Membrane</keyword>
<dbReference type="InterPro" id="IPR024758">
    <property type="entry name" value="Inp1"/>
</dbReference>
<comment type="caution">
    <text evidence="7">The sequence shown here is derived from an EMBL/GenBank/DDBJ whole genome shotgun (WGS) entry which is preliminary data.</text>
</comment>